<feature type="region of interest" description="Disordered" evidence="1">
    <location>
        <begin position="71"/>
        <end position="99"/>
    </location>
</feature>
<gene>
    <name evidence="2" type="ORF">FL583_09565</name>
</gene>
<keyword evidence="2" id="KW-0238">DNA-binding</keyword>
<feature type="region of interest" description="Disordered" evidence="1">
    <location>
        <begin position="104"/>
        <end position="123"/>
    </location>
</feature>
<accession>A0A545AVX8</accession>
<dbReference type="InParanoid" id="A0A545AVX8"/>
<organism evidence="2 3">
    <name type="scientific">Cryptosporangium phraense</name>
    <dbReference type="NCBI Taxonomy" id="2593070"/>
    <lineage>
        <taxon>Bacteria</taxon>
        <taxon>Bacillati</taxon>
        <taxon>Actinomycetota</taxon>
        <taxon>Actinomycetes</taxon>
        <taxon>Cryptosporangiales</taxon>
        <taxon>Cryptosporangiaceae</taxon>
        <taxon>Cryptosporangium</taxon>
    </lineage>
</organism>
<proteinExistence type="predicted"/>
<reference evidence="2 3" key="1">
    <citation type="submission" date="2019-07" db="EMBL/GenBank/DDBJ databases">
        <title>Cryptosporangium phraense sp. nov., isolated from plant litter.</title>
        <authorList>
            <person name="Suriyachadkun C."/>
        </authorList>
    </citation>
    <scope>NUCLEOTIDE SEQUENCE [LARGE SCALE GENOMIC DNA]</scope>
    <source>
        <strain evidence="2 3">A-T 5661</strain>
    </source>
</reference>
<dbReference type="GO" id="GO:0003677">
    <property type="term" value="F:DNA binding"/>
    <property type="evidence" value="ECO:0007669"/>
    <property type="project" value="UniProtKB-KW"/>
</dbReference>
<evidence type="ECO:0000313" key="3">
    <source>
        <dbReference type="Proteomes" id="UP000317982"/>
    </source>
</evidence>
<dbReference type="AlphaFoldDB" id="A0A545AVX8"/>
<name>A0A545AVX8_9ACTN</name>
<feature type="compositionally biased region" description="Low complexity" evidence="1">
    <location>
        <begin position="71"/>
        <end position="81"/>
    </location>
</feature>
<comment type="caution">
    <text evidence="2">The sequence shown here is derived from an EMBL/GenBank/DDBJ whole genome shotgun (WGS) entry which is preliminary data.</text>
</comment>
<dbReference type="EMBL" id="VIRS01000005">
    <property type="protein sequence ID" value="TQS45470.1"/>
    <property type="molecule type" value="Genomic_DNA"/>
</dbReference>
<protein>
    <submittedName>
        <fullName evidence="2">Winged helix DNA-binding domain-containing protein</fullName>
    </submittedName>
</protein>
<dbReference type="Proteomes" id="UP000317982">
    <property type="component" value="Unassembled WGS sequence"/>
</dbReference>
<evidence type="ECO:0000313" key="2">
    <source>
        <dbReference type="EMBL" id="TQS45470.1"/>
    </source>
</evidence>
<dbReference type="InterPro" id="IPR009351">
    <property type="entry name" value="AlkZ-like"/>
</dbReference>
<sequence>MAYRNTADSLHRERREFALTSLAHPDLRLDDVDEAGAVALLLRRYLSAFGPASIVDFRWWSGLTHRRAAAGRPRCPAGLRRPGSEGLLRHPQPLRRRPIPHRLVQHHRRSQSEDHRRRPMRRSLAIRSPLAPTFVDTFAPLPPAQQRALVEQADRMTEFLRSEPS</sequence>
<evidence type="ECO:0000256" key="1">
    <source>
        <dbReference type="SAM" id="MobiDB-lite"/>
    </source>
</evidence>
<keyword evidence="3" id="KW-1185">Reference proteome</keyword>
<dbReference type="OrthoDB" id="9148135at2"/>
<dbReference type="Pfam" id="PF06224">
    <property type="entry name" value="AlkZ-like"/>
    <property type="match status" value="1"/>
</dbReference>